<proteinExistence type="predicted"/>
<comment type="caution">
    <text evidence="1">The sequence shown here is derived from an EMBL/GenBank/DDBJ whole genome shotgun (WGS) entry which is preliminary data.</text>
</comment>
<organism evidence="1 2">
    <name type="scientific">Mytilus galloprovincialis</name>
    <name type="common">Mediterranean mussel</name>
    <dbReference type="NCBI Taxonomy" id="29158"/>
    <lineage>
        <taxon>Eukaryota</taxon>
        <taxon>Metazoa</taxon>
        <taxon>Spiralia</taxon>
        <taxon>Lophotrochozoa</taxon>
        <taxon>Mollusca</taxon>
        <taxon>Bivalvia</taxon>
        <taxon>Autobranchia</taxon>
        <taxon>Pteriomorphia</taxon>
        <taxon>Mytilida</taxon>
        <taxon>Mytiloidea</taxon>
        <taxon>Mytilidae</taxon>
        <taxon>Mytilinae</taxon>
        <taxon>Mytilus</taxon>
    </lineage>
</organism>
<accession>A0A8B6FR21</accession>
<dbReference type="AlphaFoldDB" id="A0A8B6FR21"/>
<name>A0A8B6FR21_MYTGA</name>
<dbReference type="OrthoDB" id="6083092at2759"/>
<sequence>MKDTNKDKRFKYEVQMSPYGLACDPRDVRRSCLMGCLGCFEAFGGSTYNLAACCYDCKITDAVLIDDGPTRCSSKYLKPAFLSRFGK</sequence>
<dbReference type="EMBL" id="UYJE01007246">
    <property type="protein sequence ID" value="VDI52947.1"/>
    <property type="molecule type" value="Genomic_DNA"/>
</dbReference>
<gene>
    <name evidence="1" type="ORF">MGAL_10B033135</name>
</gene>
<dbReference type="Proteomes" id="UP000596742">
    <property type="component" value="Unassembled WGS sequence"/>
</dbReference>
<reference evidence="1" key="1">
    <citation type="submission" date="2018-11" db="EMBL/GenBank/DDBJ databases">
        <authorList>
            <person name="Alioto T."/>
            <person name="Alioto T."/>
        </authorList>
    </citation>
    <scope>NUCLEOTIDE SEQUENCE</scope>
</reference>
<keyword evidence="2" id="KW-1185">Reference proteome</keyword>
<evidence type="ECO:0000313" key="1">
    <source>
        <dbReference type="EMBL" id="VDI52947.1"/>
    </source>
</evidence>
<evidence type="ECO:0000313" key="2">
    <source>
        <dbReference type="Proteomes" id="UP000596742"/>
    </source>
</evidence>
<protein>
    <submittedName>
        <fullName evidence="1">Uncharacterized protein</fullName>
    </submittedName>
</protein>